<name>A0A3M7SVK1_BRAPC</name>
<reference evidence="1 2" key="1">
    <citation type="journal article" date="2018" name="Sci. Rep.">
        <title>Genomic signatures of local adaptation to the degree of environmental predictability in rotifers.</title>
        <authorList>
            <person name="Franch-Gras L."/>
            <person name="Hahn C."/>
            <person name="Garcia-Roger E.M."/>
            <person name="Carmona M.J."/>
            <person name="Serra M."/>
            <person name="Gomez A."/>
        </authorList>
    </citation>
    <scope>NUCLEOTIDE SEQUENCE [LARGE SCALE GENOMIC DNA]</scope>
    <source>
        <strain evidence="1">HYR1</strain>
    </source>
</reference>
<keyword evidence="2" id="KW-1185">Reference proteome</keyword>
<evidence type="ECO:0000313" key="2">
    <source>
        <dbReference type="Proteomes" id="UP000276133"/>
    </source>
</evidence>
<dbReference type="AlphaFoldDB" id="A0A3M7SVK1"/>
<gene>
    <name evidence="1" type="ORF">BpHYR1_027470</name>
</gene>
<comment type="caution">
    <text evidence="1">The sequence shown here is derived from an EMBL/GenBank/DDBJ whole genome shotgun (WGS) entry which is preliminary data.</text>
</comment>
<protein>
    <submittedName>
        <fullName evidence="1">Uncharacterized protein</fullName>
    </submittedName>
</protein>
<sequence length="68" mass="8054">MTQSSFYISFAQSKKSIRDSLEFKYIKFNRELQRCFISSTFGVKSIFSLLFLVKTIKQDFSTDFFILT</sequence>
<dbReference type="Proteomes" id="UP000276133">
    <property type="component" value="Unassembled WGS sequence"/>
</dbReference>
<proteinExistence type="predicted"/>
<dbReference type="EMBL" id="REGN01000707">
    <property type="protein sequence ID" value="RNA39732.1"/>
    <property type="molecule type" value="Genomic_DNA"/>
</dbReference>
<organism evidence="1 2">
    <name type="scientific">Brachionus plicatilis</name>
    <name type="common">Marine rotifer</name>
    <name type="synonym">Brachionus muelleri</name>
    <dbReference type="NCBI Taxonomy" id="10195"/>
    <lineage>
        <taxon>Eukaryota</taxon>
        <taxon>Metazoa</taxon>
        <taxon>Spiralia</taxon>
        <taxon>Gnathifera</taxon>
        <taxon>Rotifera</taxon>
        <taxon>Eurotatoria</taxon>
        <taxon>Monogononta</taxon>
        <taxon>Pseudotrocha</taxon>
        <taxon>Ploima</taxon>
        <taxon>Brachionidae</taxon>
        <taxon>Brachionus</taxon>
    </lineage>
</organism>
<accession>A0A3M7SVK1</accession>
<evidence type="ECO:0000313" key="1">
    <source>
        <dbReference type="EMBL" id="RNA39732.1"/>
    </source>
</evidence>